<dbReference type="InterPro" id="IPR005123">
    <property type="entry name" value="Oxoglu/Fe-dep_dioxygenase_dom"/>
</dbReference>
<dbReference type="InterPro" id="IPR027443">
    <property type="entry name" value="IPNS-like_sf"/>
</dbReference>
<keyword evidence="2 4" id="KW-0479">Metal-binding</keyword>
<evidence type="ECO:0000313" key="6">
    <source>
        <dbReference type="EMBL" id="GMI69305.1"/>
    </source>
</evidence>
<dbReference type="Pfam" id="PF03171">
    <property type="entry name" value="2OG-FeII_Oxy"/>
    <property type="match status" value="1"/>
</dbReference>
<comment type="caution">
    <text evidence="6">The sequence shown here is derived from an EMBL/GenBank/DDBJ whole genome shotgun (WGS) entry which is preliminary data.</text>
</comment>
<organism evidence="6 7">
    <name type="scientific">Hibiscus trionum</name>
    <name type="common">Flower of an hour</name>
    <dbReference type="NCBI Taxonomy" id="183268"/>
    <lineage>
        <taxon>Eukaryota</taxon>
        <taxon>Viridiplantae</taxon>
        <taxon>Streptophyta</taxon>
        <taxon>Embryophyta</taxon>
        <taxon>Tracheophyta</taxon>
        <taxon>Spermatophyta</taxon>
        <taxon>Magnoliopsida</taxon>
        <taxon>eudicotyledons</taxon>
        <taxon>Gunneridae</taxon>
        <taxon>Pentapetalae</taxon>
        <taxon>rosids</taxon>
        <taxon>malvids</taxon>
        <taxon>Malvales</taxon>
        <taxon>Malvaceae</taxon>
        <taxon>Malvoideae</taxon>
        <taxon>Hibiscus</taxon>
    </lineage>
</organism>
<accession>A0A9W7LN42</accession>
<dbReference type="AlphaFoldDB" id="A0A9W7LN42"/>
<evidence type="ECO:0000256" key="1">
    <source>
        <dbReference type="ARBA" id="ARBA00008056"/>
    </source>
</evidence>
<keyword evidence="7" id="KW-1185">Reference proteome</keyword>
<dbReference type="OrthoDB" id="406156at2759"/>
<gene>
    <name evidence="6" type="ORF">HRI_000599800</name>
</gene>
<dbReference type="GO" id="GO:0016491">
    <property type="term" value="F:oxidoreductase activity"/>
    <property type="evidence" value="ECO:0007669"/>
    <property type="project" value="UniProtKB-KW"/>
</dbReference>
<sequence>MDKLVSSWYKNKSLPESYKFPPETRPGNLIVPTSKTIPVIDLGKNRAHIVLQILKASQEYGFFQVVNHGVPEDVMNESMDAFKEFFDMSAEDKAAMLHSEDPGNRCRLSTSSANYAWEKVHHWRDKLRHPCHPLQDCIKHWPEKPIRYREVVATFSIESKKLGSRILELVAEGLGLECGYFGDKLSESMMLSVNHYPPCPDPSLTLGLSKHCDPDLITILHQGDVYGLQVFNNGEWIGVEPLHNALVVNIGSLLQIISNDKLKSVEHRVVTNSRVARTTAAFFISPSDDSVIEPAKPLISDTSVYRACEFKEFMLHYLPNLDNNELVMNHFKLQA</sequence>
<reference evidence="6" key="1">
    <citation type="submission" date="2023-05" db="EMBL/GenBank/DDBJ databases">
        <title>Genome and transcriptome analyses reveal genes involved in the formation of fine ridges on petal epidermal cells in Hibiscus trionum.</title>
        <authorList>
            <person name="Koshimizu S."/>
            <person name="Masuda S."/>
            <person name="Ishii T."/>
            <person name="Shirasu K."/>
            <person name="Hoshino A."/>
            <person name="Arita M."/>
        </authorList>
    </citation>
    <scope>NUCLEOTIDE SEQUENCE</scope>
    <source>
        <strain evidence="6">Hamamatsu line</strain>
    </source>
</reference>
<protein>
    <submittedName>
        <fullName evidence="6">DOWNY MILDEW RESISTANT 6</fullName>
    </submittedName>
</protein>
<dbReference type="SUPFAM" id="SSF51197">
    <property type="entry name" value="Clavaminate synthase-like"/>
    <property type="match status" value="1"/>
</dbReference>
<evidence type="ECO:0000256" key="4">
    <source>
        <dbReference type="RuleBase" id="RU003682"/>
    </source>
</evidence>
<evidence type="ECO:0000256" key="2">
    <source>
        <dbReference type="ARBA" id="ARBA00022723"/>
    </source>
</evidence>
<dbReference type="InterPro" id="IPR050295">
    <property type="entry name" value="Plant_2OG-oxidoreductases"/>
</dbReference>
<dbReference type="Proteomes" id="UP001165190">
    <property type="component" value="Unassembled WGS sequence"/>
</dbReference>
<dbReference type="InterPro" id="IPR026992">
    <property type="entry name" value="DIOX_N"/>
</dbReference>
<name>A0A9W7LN42_HIBTR</name>
<dbReference type="GO" id="GO:0046872">
    <property type="term" value="F:metal ion binding"/>
    <property type="evidence" value="ECO:0007669"/>
    <property type="project" value="UniProtKB-KW"/>
</dbReference>
<comment type="similarity">
    <text evidence="1 4">Belongs to the iron/ascorbate-dependent oxidoreductase family.</text>
</comment>
<dbReference type="Gene3D" id="2.60.120.330">
    <property type="entry name" value="B-lactam Antibiotic, Isopenicillin N Synthase, Chain"/>
    <property type="match status" value="1"/>
</dbReference>
<dbReference type="EMBL" id="BSYR01000006">
    <property type="protein sequence ID" value="GMI69305.1"/>
    <property type="molecule type" value="Genomic_DNA"/>
</dbReference>
<dbReference type="PROSITE" id="PS51471">
    <property type="entry name" value="FE2OG_OXY"/>
    <property type="match status" value="1"/>
</dbReference>
<proteinExistence type="inferred from homology"/>
<keyword evidence="3 4" id="KW-0408">Iron</keyword>
<dbReference type="Pfam" id="PF14226">
    <property type="entry name" value="DIOX_N"/>
    <property type="match status" value="1"/>
</dbReference>
<evidence type="ECO:0000313" key="7">
    <source>
        <dbReference type="Proteomes" id="UP001165190"/>
    </source>
</evidence>
<evidence type="ECO:0000256" key="3">
    <source>
        <dbReference type="ARBA" id="ARBA00023004"/>
    </source>
</evidence>
<keyword evidence="4" id="KW-0560">Oxidoreductase</keyword>
<dbReference type="InterPro" id="IPR044861">
    <property type="entry name" value="IPNS-like_FE2OG_OXY"/>
</dbReference>
<feature type="domain" description="Fe2OG dioxygenase" evidence="5">
    <location>
        <begin position="185"/>
        <end position="286"/>
    </location>
</feature>
<evidence type="ECO:0000259" key="5">
    <source>
        <dbReference type="PROSITE" id="PS51471"/>
    </source>
</evidence>
<dbReference type="PANTHER" id="PTHR47991">
    <property type="entry name" value="OXOGLUTARATE/IRON-DEPENDENT DIOXYGENASE"/>
    <property type="match status" value="1"/>
</dbReference>